<accession>A0A538SCP7</accession>
<organism evidence="7 8">
    <name type="scientific">Eiseniibacteriota bacterium</name>
    <dbReference type="NCBI Taxonomy" id="2212470"/>
    <lineage>
        <taxon>Bacteria</taxon>
        <taxon>Candidatus Eiseniibacteriota</taxon>
    </lineage>
</organism>
<gene>
    <name evidence="7" type="ORF">E6K73_10460</name>
</gene>
<evidence type="ECO:0000256" key="1">
    <source>
        <dbReference type="ARBA" id="ARBA00004651"/>
    </source>
</evidence>
<evidence type="ECO:0000256" key="4">
    <source>
        <dbReference type="ARBA" id="ARBA00022989"/>
    </source>
</evidence>
<evidence type="ECO:0000256" key="3">
    <source>
        <dbReference type="ARBA" id="ARBA00022692"/>
    </source>
</evidence>
<comment type="caution">
    <text evidence="7">The sequence shown here is derived from an EMBL/GenBank/DDBJ whole genome shotgun (WGS) entry which is preliminary data.</text>
</comment>
<dbReference type="PANTHER" id="PTHR42770:SF18">
    <property type="entry name" value="ARGININE_AGMATINE ANTIPORTER"/>
    <property type="match status" value="1"/>
</dbReference>
<feature type="transmembrane region" description="Helical" evidence="6">
    <location>
        <begin position="288"/>
        <end position="315"/>
    </location>
</feature>
<dbReference type="Proteomes" id="UP000320184">
    <property type="component" value="Unassembled WGS sequence"/>
</dbReference>
<evidence type="ECO:0000256" key="6">
    <source>
        <dbReference type="SAM" id="Phobius"/>
    </source>
</evidence>
<feature type="transmembrane region" description="Helical" evidence="6">
    <location>
        <begin position="169"/>
        <end position="191"/>
    </location>
</feature>
<feature type="transmembrane region" description="Helical" evidence="6">
    <location>
        <begin position="340"/>
        <end position="359"/>
    </location>
</feature>
<sequence length="460" mass="47691">MSGGMVASGPPSMPMPPGPAAPGLVRDVGRWAMVALMINGIIGAGIFGLPSRIHSLTGPYGLVAFVVCAVVVGCIGLCFAEVSSRFMDTGGPYLYTERAFGGRAGFLVGWLMWITRVTALGLISNVMASYLSFFWPPAGSGWGRAAAMSAAMLALTAINLAGVRLAAGVGGVLAIAKLVPLFLFVGVGVFFIEPRRFAAPSPPDASSLSQAVLQLIFAFGGFEAVVIAAGEARDPRRDVPFALLAALACVTLLYVLIQAVCIGTLPALATSEKPLADAARRFMGAPGASMVALGALVSTIGTLGASLLVGPRLLFAMAERSQMPRWLGSTHARFHTPHRAILVTGAVALALSVSGTFTYLLGLNVIARLATYLGTAGALVVFRRRERDRPALFSVPAAGLVVPLALAACLWLLARSGTRELRDASIAVGSGLVIHAAHRWWRARHPAPGPAELQGAAPPP</sequence>
<comment type="subcellular location">
    <subcellularLocation>
        <location evidence="1">Cell membrane</location>
        <topology evidence="1">Multi-pass membrane protein</topology>
    </subcellularLocation>
</comment>
<keyword evidence="2" id="KW-1003">Cell membrane</keyword>
<dbReference type="GO" id="GO:0022857">
    <property type="term" value="F:transmembrane transporter activity"/>
    <property type="evidence" value="ECO:0007669"/>
    <property type="project" value="InterPro"/>
</dbReference>
<feature type="transmembrane region" description="Helical" evidence="6">
    <location>
        <begin position="391"/>
        <end position="414"/>
    </location>
</feature>
<dbReference type="PANTHER" id="PTHR42770">
    <property type="entry name" value="AMINO ACID TRANSPORTER-RELATED"/>
    <property type="match status" value="1"/>
</dbReference>
<dbReference type="GO" id="GO:0005886">
    <property type="term" value="C:plasma membrane"/>
    <property type="evidence" value="ECO:0007669"/>
    <property type="project" value="UniProtKB-SubCell"/>
</dbReference>
<feature type="transmembrane region" description="Helical" evidence="6">
    <location>
        <begin position="104"/>
        <end position="130"/>
    </location>
</feature>
<keyword evidence="5 6" id="KW-0472">Membrane</keyword>
<feature type="transmembrane region" description="Helical" evidence="6">
    <location>
        <begin position="62"/>
        <end position="83"/>
    </location>
</feature>
<dbReference type="Pfam" id="PF13520">
    <property type="entry name" value="AA_permease_2"/>
    <property type="match status" value="1"/>
</dbReference>
<dbReference type="EMBL" id="VBOT01000127">
    <property type="protein sequence ID" value="TMQ49160.1"/>
    <property type="molecule type" value="Genomic_DNA"/>
</dbReference>
<evidence type="ECO:0000256" key="5">
    <source>
        <dbReference type="ARBA" id="ARBA00023136"/>
    </source>
</evidence>
<protein>
    <submittedName>
        <fullName evidence="7">APC family permease</fullName>
    </submittedName>
</protein>
<dbReference type="AlphaFoldDB" id="A0A538SCP7"/>
<evidence type="ECO:0000313" key="8">
    <source>
        <dbReference type="Proteomes" id="UP000320184"/>
    </source>
</evidence>
<dbReference type="InterPro" id="IPR002293">
    <property type="entry name" value="AA/rel_permease1"/>
</dbReference>
<dbReference type="PIRSF" id="PIRSF006060">
    <property type="entry name" value="AA_transporter"/>
    <property type="match status" value="1"/>
</dbReference>
<dbReference type="InterPro" id="IPR050367">
    <property type="entry name" value="APC_superfamily"/>
</dbReference>
<dbReference type="Gene3D" id="1.20.1740.10">
    <property type="entry name" value="Amino acid/polyamine transporter I"/>
    <property type="match status" value="1"/>
</dbReference>
<feature type="transmembrane region" description="Helical" evidence="6">
    <location>
        <begin position="31"/>
        <end position="50"/>
    </location>
</feature>
<reference evidence="7 8" key="1">
    <citation type="journal article" date="2019" name="Nat. Microbiol.">
        <title>Mediterranean grassland soil C-N compound turnover is dependent on rainfall and depth, and is mediated by genomically divergent microorganisms.</title>
        <authorList>
            <person name="Diamond S."/>
            <person name="Andeer P.F."/>
            <person name="Li Z."/>
            <person name="Crits-Christoph A."/>
            <person name="Burstein D."/>
            <person name="Anantharaman K."/>
            <person name="Lane K.R."/>
            <person name="Thomas B.C."/>
            <person name="Pan C."/>
            <person name="Northen T.R."/>
            <person name="Banfield J.F."/>
        </authorList>
    </citation>
    <scope>NUCLEOTIDE SEQUENCE [LARGE SCALE GENOMIC DNA]</scope>
    <source>
        <strain evidence="7">WS_3</strain>
    </source>
</reference>
<evidence type="ECO:0000313" key="7">
    <source>
        <dbReference type="EMBL" id="TMQ49160.1"/>
    </source>
</evidence>
<keyword evidence="4 6" id="KW-1133">Transmembrane helix</keyword>
<evidence type="ECO:0000256" key="2">
    <source>
        <dbReference type="ARBA" id="ARBA00022475"/>
    </source>
</evidence>
<name>A0A538SCP7_UNCEI</name>
<keyword evidence="3 6" id="KW-0812">Transmembrane</keyword>
<feature type="transmembrane region" description="Helical" evidence="6">
    <location>
        <begin position="142"/>
        <end position="162"/>
    </location>
</feature>
<feature type="transmembrane region" description="Helical" evidence="6">
    <location>
        <begin position="211"/>
        <end position="229"/>
    </location>
</feature>
<proteinExistence type="predicted"/>
<feature type="transmembrane region" description="Helical" evidence="6">
    <location>
        <begin position="241"/>
        <end position="268"/>
    </location>
</feature>